<comment type="subcellular location">
    <subcellularLocation>
        <location evidence="1">Cell membrane</location>
        <topology evidence="1">Multi-pass membrane protein</topology>
    </subcellularLocation>
</comment>
<evidence type="ECO:0000313" key="12">
    <source>
        <dbReference type="Proteomes" id="UP001231166"/>
    </source>
</evidence>
<evidence type="ECO:0000313" key="10">
    <source>
        <dbReference type="EMBL" id="WLF44854.1"/>
    </source>
</evidence>
<dbReference type="Proteomes" id="UP001231166">
    <property type="component" value="Chromosome"/>
</dbReference>
<dbReference type="RefSeq" id="WP_269591646.1">
    <property type="nucleotide sequence ID" value="NZ_CP130953.1"/>
</dbReference>
<keyword evidence="4 7" id="KW-1133">Transmembrane helix</keyword>
<evidence type="ECO:0000256" key="7">
    <source>
        <dbReference type="SAM" id="Phobius"/>
    </source>
</evidence>
<name>A0AAX3Y9M3_RHOOP</name>
<dbReference type="PANTHER" id="PTHR48020">
    <property type="entry name" value="PROTON MYO-INOSITOL COTRANSPORTER"/>
    <property type="match status" value="1"/>
</dbReference>
<keyword evidence="11" id="KW-1185">Reference proteome</keyword>
<dbReference type="PANTHER" id="PTHR48020:SF12">
    <property type="entry name" value="PROTON MYO-INOSITOL COTRANSPORTER"/>
    <property type="match status" value="1"/>
</dbReference>
<dbReference type="Pfam" id="PF00083">
    <property type="entry name" value="Sugar_tr"/>
    <property type="match status" value="1"/>
</dbReference>
<dbReference type="PROSITE" id="PS50850">
    <property type="entry name" value="MFS"/>
    <property type="match status" value="1"/>
</dbReference>
<keyword evidence="2" id="KW-0813">Transport</keyword>
<evidence type="ECO:0000256" key="5">
    <source>
        <dbReference type="ARBA" id="ARBA00023136"/>
    </source>
</evidence>
<feature type="domain" description="Major facilitator superfamily (MFS) profile" evidence="8">
    <location>
        <begin position="1"/>
        <end position="59"/>
    </location>
</feature>
<feature type="region of interest" description="Disordered" evidence="6">
    <location>
        <begin position="121"/>
        <end position="152"/>
    </location>
</feature>
<feature type="compositionally biased region" description="Basic residues" evidence="6">
    <location>
        <begin position="62"/>
        <end position="71"/>
    </location>
</feature>
<dbReference type="InterPro" id="IPR050814">
    <property type="entry name" value="Myo-inositol_Transporter"/>
</dbReference>
<gene>
    <name evidence="9" type="ORF">O4328_22470</name>
    <name evidence="10" type="ORF">Q5707_23405</name>
</gene>
<dbReference type="AlphaFoldDB" id="A0AAX3Y9M3"/>
<evidence type="ECO:0000256" key="1">
    <source>
        <dbReference type="ARBA" id="ARBA00004651"/>
    </source>
</evidence>
<dbReference type="Proteomes" id="UP001066327">
    <property type="component" value="Unassembled WGS sequence"/>
</dbReference>
<feature type="region of interest" description="Disordered" evidence="6">
    <location>
        <begin position="60"/>
        <end position="80"/>
    </location>
</feature>
<organism evidence="10 12">
    <name type="scientific">Rhodococcus opacus</name>
    <name type="common">Nocardia opaca</name>
    <dbReference type="NCBI Taxonomy" id="37919"/>
    <lineage>
        <taxon>Bacteria</taxon>
        <taxon>Bacillati</taxon>
        <taxon>Actinomycetota</taxon>
        <taxon>Actinomycetes</taxon>
        <taxon>Mycobacteriales</taxon>
        <taxon>Nocardiaceae</taxon>
        <taxon>Rhodococcus</taxon>
    </lineage>
</organism>
<dbReference type="Gene3D" id="1.20.1250.20">
    <property type="entry name" value="MFS general substrate transporter like domains"/>
    <property type="match status" value="1"/>
</dbReference>
<dbReference type="GO" id="GO:0022857">
    <property type="term" value="F:transmembrane transporter activity"/>
    <property type="evidence" value="ECO:0007669"/>
    <property type="project" value="InterPro"/>
</dbReference>
<keyword evidence="3 7" id="KW-0812">Transmembrane</keyword>
<dbReference type="SUPFAM" id="SSF103473">
    <property type="entry name" value="MFS general substrate transporter"/>
    <property type="match status" value="1"/>
</dbReference>
<evidence type="ECO:0000256" key="4">
    <source>
        <dbReference type="ARBA" id="ARBA00022989"/>
    </source>
</evidence>
<proteinExistence type="predicted"/>
<dbReference type="EMBL" id="CP130953">
    <property type="protein sequence ID" value="WLF44854.1"/>
    <property type="molecule type" value="Genomic_DNA"/>
</dbReference>
<reference evidence="10" key="2">
    <citation type="submission" date="2023-07" db="EMBL/GenBank/DDBJ databases">
        <title>Genomic analysis of Rhodococcus opacus VOC-14 with glycol ethers degradation activity.</title>
        <authorList>
            <person name="Narkevich D.A."/>
            <person name="Hlushen A.M."/>
            <person name="Akhremchuk A.E."/>
            <person name="Sikolenko M.A."/>
            <person name="Valentovich L.N."/>
        </authorList>
    </citation>
    <scope>NUCLEOTIDE SEQUENCE</scope>
    <source>
        <strain evidence="10">VOC-14</strain>
    </source>
</reference>
<evidence type="ECO:0000256" key="2">
    <source>
        <dbReference type="ARBA" id="ARBA00022448"/>
    </source>
</evidence>
<dbReference type="InterPro" id="IPR020846">
    <property type="entry name" value="MFS_dom"/>
</dbReference>
<dbReference type="GO" id="GO:0005886">
    <property type="term" value="C:plasma membrane"/>
    <property type="evidence" value="ECO:0007669"/>
    <property type="project" value="UniProtKB-SubCell"/>
</dbReference>
<dbReference type="InterPro" id="IPR005828">
    <property type="entry name" value="MFS_sugar_transport-like"/>
</dbReference>
<evidence type="ECO:0000313" key="11">
    <source>
        <dbReference type="Proteomes" id="UP001066327"/>
    </source>
</evidence>
<accession>A0AAX3Y9M3</accession>
<evidence type="ECO:0000256" key="3">
    <source>
        <dbReference type="ARBA" id="ARBA00022692"/>
    </source>
</evidence>
<feature type="compositionally biased region" description="Basic and acidic residues" evidence="6">
    <location>
        <begin position="137"/>
        <end position="150"/>
    </location>
</feature>
<evidence type="ECO:0000256" key="6">
    <source>
        <dbReference type="SAM" id="MobiDB-lite"/>
    </source>
</evidence>
<evidence type="ECO:0000313" key="9">
    <source>
        <dbReference type="EMBL" id="MCZ4586410.1"/>
    </source>
</evidence>
<keyword evidence="5 7" id="KW-0472">Membrane</keyword>
<protein>
    <submittedName>
        <fullName evidence="10">MFS transporter</fullName>
    </submittedName>
</protein>
<feature type="transmembrane region" description="Helical" evidence="7">
    <location>
        <begin position="31"/>
        <end position="55"/>
    </location>
</feature>
<dbReference type="EMBL" id="JAPWIS010000011">
    <property type="protein sequence ID" value="MCZ4586410.1"/>
    <property type="molecule type" value="Genomic_DNA"/>
</dbReference>
<sequence>MRGLGIGISVFFGWTTNGILALFFPSLVKEIGFTGSFFMFAVIGVAALVFVWTRVPETRGVPSRRSKRTSRPARSTSGCTESALAQHQRVVRAEAVGGGRPADRIPFRANSFTRTPDAFVETVAPPQTPPIQTARARNSDSHRRGGDRTAGRRPLRRVVLTCSLVPDFVCLGPYLLT</sequence>
<evidence type="ECO:0000259" key="8">
    <source>
        <dbReference type="PROSITE" id="PS50850"/>
    </source>
</evidence>
<reference evidence="9" key="1">
    <citation type="submission" date="2022-12" db="EMBL/GenBank/DDBJ databases">
        <authorList>
            <person name="Krivoruchko A.V."/>
            <person name="Elkin A."/>
        </authorList>
    </citation>
    <scope>NUCLEOTIDE SEQUENCE</scope>
    <source>
        <strain evidence="9">IEGM 249</strain>
    </source>
</reference>
<dbReference type="InterPro" id="IPR036259">
    <property type="entry name" value="MFS_trans_sf"/>
</dbReference>